<sequence>MLTNKEKLTLIQEKLESLAVPRLKNFTAHKELADSLNIEQAVMADTQEFEIAFDTYLRKKELFKSAIKHLRGEIAVEEVMSEIASI</sequence>
<proteinExistence type="predicted"/>
<dbReference type="Proteomes" id="UP000325783">
    <property type="component" value="Segment"/>
</dbReference>
<keyword evidence="2" id="KW-1185">Reference proteome</keyword>
<accession>A0A5P8PRH9</accession>
<organism evidence="1 2">
    <name type="scientific">Vibrio phage phi50-12</name>
    <dbReference type="NCBI Taxonomy" id="2654972"/>
    <lineage>
        <taxon>Viruses</taxon>
        <taxon>Duplodnaviria</taxon>
        <taxon>Heunggongvirae</taxon>
        <taxon>Uroviricota</taxon>
        <taxon>Caudoviricetes</taxon>
        <taxon>Schitoviridae</taxon>
        <taxon>Penintadodekavirus</taxon>
        <taxon>Penintadodekavirus 5012</taxon>
    </lineage>
</organism>
<evidence type="ECO:0000313" key="1">
    <source>
        <dbReference type="EMBL" id="QFR59876.1"/>
    </source>
</evidence>
<name>A0A5P8PRH9_9CAUD</name>
<reference evidence="1 2" key="1">
    <citation type="submission" date="2019-10" db="EMBL/GenBank/DDBJ databases">
        <authorList>
            <person name="Lin L.C."/>
        </authorList>
    </citation>
    <scope>NUCLEOTIDE SEQUENCE [LARGE SCALE GENOMIC DNA]</scope>
</reference>
<gene>
    <name evidence="1" type="ORF">VOWphi5012_092</name>
</gene>
<evidence type="ECO:0000313" key="2">
    <source>
        <dbReference type="Proteomes" id="UP000325783"/>
    </source>
</evidence>
<dbReference type="EMBL" id="MN584918">
    <property type="protein sequence ID" value="QFR59876.1"/>
    <property type="molecule type" value="Genomic_DNA"/>
</dbReference>
<protein>
    <submittedName>
        <fullName evidence="1">Uncharacterized protein</fullName>
    </submittedName>
</protein>